<dbReference type="OrthoDB" id="10482359at2759"/>
<accession>A0A7R8CN12</accession>
<dbReference type="AlphaFoldDB" id="A0A7R8CN12"/>
<name>A0A7R8CN12_LEPSM</name>
<reference evidence="1" key="1">
    <citation type="submission" date="2021-02" db="EMBL/GenBank/DDBJ databases">
        <authorList>
            <person name="Bekaert M."/>
        </authorList>
    </citation>
    <scope>NUCLEOTIDE SEQUENCE</scope>
    <source>
        <strain evidence="1">IoA-00</strain>
    </source>
</reference>
<protein>
    <submittedName>
        <fullName evidence="1">(salmon louse) hypothetical protein</fullName>
    </submittedName>
</protein>
<sequence>MCWKDLENRGFNFIQNEMEHVTPIIEQPGDEQEDDVDDLNESHACLDNHASCINDKIDPVLEVLDEETILNLLLGYREALDADKVDESKVRCKLQGCEFDYSSNTYRLMAVLSEASHVVAEHFVIVKIDAITGYPKILSVR</sequence>
<proteinExistence type="predicted"/>
<evidence type="ECO:0000313" key="2">
    <source>
        <dbReference type="Proteomes" id="UP000675881"/>
    </source>
</evidence>
<keyword evidence="2" id="KW-1185">Reference proteome</keyword>
<dbReference type="Proteomes" id="UP000675881">
    <property type="component" value="Chromosome 2"/>
</dbReference>
<dbReference type="EMBL" id="HG994581">
    <property type="protein sequence ID" value="CAF2868769.1"/>
    <property type="molecule type" value="Genomic_DNA"/>
</dbReference>
<organism evidence="1 2">
    <name type="scientific">Lepeophtheirus salmonis</name>
    <name type="common">Salmon louse</name>
    <name type="synonym">Caligus salmonis</name>
    <dbReference type="NCBI Taxonomy" id="72036"/>
    <lineage>
        <taxon>Eukaryota</taxon>
        <taxon>Metazoa</taxon>
        <taxon>Ecdysozoa</taxon>
        <taxon>Arthropoda</taxon>
        <taxon>Crustacea</taxon>
        <taxon>Multicrustacea</taxon>
        <taxon>Hexanauplia</taxon>
        <taxon>Copepoda</taxon>
        <taxon>Siphonostomatoida</taxon>
        <taxon>Caligidae</taxon>
        <taxon>Lepeophtheirus</taxon>
    </lineage>
</organism>
<gene>
    <name evidence="1" type="ORF">LSAA_6910</name>
</gene>
<evidence type="ECO:0000313" key="1">
    <source>
        <dbReference type="EMBL" id="CAF2868769.1"/>
    </source>
</evidence>